<reference evidence="1" key="1">
    <citation type="submission" date="2019-11" db="EMBL/GenBank/DDBJ databases">
        <authorList>
            <person name="Feng L."/>
        </authorList>
    </citation>
    <scope>NUCLEOTIDE SEQUENCE</scope>
    <source>
        <strain evidence="1">CAmalonaticusLFYP1</strain>
    </source>
</reference>
<dbReference type="AlphaFoldDB" id="A0A6N2XM01"/>
<proteinExistence type="predicted"/>
<protein>
    <submittedName>
        <fullName evidence="1">Uncharacterized protein</fullName>
    </submittedName>
</protein>
<accession>A0A6N2XM01</accession>
<gene>
    <name evidence="1" type="ORF">CALFYP1_01677</name>
</gene>
<organism evidence="1">
    <name type="scientific">Citrobacter amalonaticus</name>
    <dbReference type="NCBI Taxonomy" id="35703"/>
    <lineage>
        <taxon>Bacteria</taxon>
        <taxon>Pseudomonadati</taxon>
        <taxon>Pseudomonadota</taxon>
        <taxon>Gammaproteobacteria</taxon>
        <taxon>Enterobacterales</taxon>
        <taxon>Enterobacteriaceae</taxon>
        <taxon>Citrobacter</taxon>
    </lineage>
</organism>
<name>A0A6N2XM01_CITAM</name>
<evidence type="ECO:0000313" key="1">
    <source>
        <dbReference type="EMBL" id="VYT55471.1"/>
    </source>
</evidence>
<sequence length="50" mass="5864">MRASIILTKKGVKRARNDGDSSIIVYKQWIKVICQPFLAMVYRQLNYFLS</sequence>
<dbReference type="EMBL" id="CACRTI010000020">
    <property type="protein sequence ID" value="VYT55471.1"/>
    <property type="molecule type" value="Genomic_DNA"/>
</dbReference>